<evidence type="ECO:0000256" key="5">
    <source>
        <dbReference type="ARBA" id="ARBA00022842"/>
    </source>
</evidence>
<dbReference type="InterPro" id="IPR000092">
    <property type="entry name" value="Polyprenyl_synt"/>
</dbReference>
<dbReference type="OrthoDB" id="9805316at2"/>
<keyword evidence="8" id="KW-1185">Reference proteome</keyword>
<evidence type="ECO:0008006" key="9">
    <source>
        <dbReference type="Google" id="ProtNLM"/>
    </source>
</evidence>
<comment type="caution">
    <text evidence="7">The sequence shown here is derived from an EMBL/GenBank/DDBJ whole genome shotgun (WGS) entry which is preliminary data.</text>
</comment>
<evidence type="ECO:0000256" key="3">
    <source>
        <dbReference type="ARBA" id="ARBA00022679"/>
    </source>
</evidence>
<dbReference type="GO" id="GO:0046872">
    <property type="term" value="F:metal ion binding"/>
    <property type="evidence" value="ECO:0007669"/>
    <property type="project" value="UniProtKB-KW"/>
</dbReference>
<dbReference type="AlphaFoldDB" id="U6RB92"/>
<keyword evidence="3 6" id="KW-0808">Transferase</keyword>
<keyword evidence="4" id="KW-0479">Metal-binding</keyword>
<dbReference type="Proteomes" id="UP000017831">
    <property type="component" value="Unassembled WGS sequence"/>
</dbReference>
<evidence type="ECO:0000256" key="4">
    <source>
        <dbReference type="ARBA" id="ARBA00022723"/>
    </source>
</evidence>
<dbReference type="InterPro" id="IPR033749">
    <property type="entry name" value="Polyprenyl_synt_CS"/>
</dbReference>
<dbReference type="SUPFAM" id="SSF48576">
    <property type="entry name" value="Terpenoid synthases"/>
    <property type="match status" value="1"/>
</dbReference>
<dbReference type="PANTHER" id="PTHR12001:SF69">
    <property type="entry name" value="ALL TRANS-POLYPRENYL-DIPHOSPHATE SYNTHASE PDSS1"/>
    <property type="match status" value="1"/>
</dbReference>
<dbReference type="InterPro" id="IPR008949">
    <property type="entry name" value="Isoprenoid_synthase_dom_sf"/>
</dbReference>
<comment type="cofactor">
    <cofactor evidence="1">
        <name>Mg(2+)</name>
        <dbReference type="ChEBI" id="CHEBI:18420"/>
    </cofactor>
</comment>
<name>U6RB92_9BACT</name>
<dbReference type="STRING" id="1121098.HMPREF1534_03845"/>
<evidence type="ECO:0000256" key="6">
    <source>
        <dbReference type="RuleBase" id="RU004466"/>
    </source>
</evidence>
<evidence type="ECO:0000256" key="2">
    <source>
        <dbReference type="ARBA" id="ARBA00006706"/>
    </source>
</evidence>
<evidence type="ECO:0000313" key="7">
    <source>
        <dbReference type="EMBL" id="EOA52418.1"/>
    </source>
</evidence>
<dbReference type="HOGENOM" id="CLU_014015_2_0_10"/>
<evidence type="ECO:0000256" key="1">
    <source>
        <dbReference type="ARBA" id="ARBA00001946"/>
    </source>
</evidence>
<dbReference type="GeneID" id="60060286"/>
<dbReference type="EMBL" id="AQHY01000040">
    <property type="protein sequence ID" value="EOA52418.1"/>
    <property type="molecule type" value="Genomic_DNA"/>
</dbReference>
<dbReference type="PROSITE" id="PS00723">
    <property type="entry name" value="POLYPRENYL_SYNTHASE_1"/>
    <property type="match status" value="1"/>
</dbReference>
<dbReference type="CDD" id="cd00685">
    <property type="entry name" value="Trans_IPPS_HT"/>
    <property type="match status" value="1"/>
</dbReference>
<dbReference type="Pfam" id="PF00348">
    <property type="entry name" value="polyprenyl_synt"/>
    <property type="match status" value="1"/>
</dbReference>
<dbReference type="PROSITE" id="PS00444">
    <property type="entry name" value="POLYPRENYL_SYNTHASE_2"/>
    <property type="match status" value="1"/>
</dbReference>
<dbReference type="RefSeq" id="WP_005945264.1">
    <property type="nucleotide sequence ID" value="NZ_KB890319.1"/>
</dbReference>
<evidence type="ECO:0000313" key="8">
    <source>
        <dbReference type="Proteomes" id="UP000017831"/>
    </source>
</evidence>
<sequence length="324" mass="35985">MDKLQQIRLPIVKEFEEFKSLFDASLQSSNPLLSEVLTYIKQRNGKMMRPILTLLMAKLFGEINYSALHAALSLELLHTASLVHDDVVDESDKRRGQSSVNAIYNNKVSVLVGDYMLATSLKHSAMTGSIRIVDLVARLGQNLAEGEIIQLTNINASEFSEEVYYDVIRKKTAALFTASAEAGAVAVNSSDEMVQNARLFGEMIGIAFQIKDDIFDYYSSGEIGKPTGNDMSEGKLTLPALHVLNTLGDEKMCQLAFRIKSLDATDAEISLFIDYVKKNGGIEYARQVMVDYRNKALDLLPSTADTTIKDALTAYIDYVIEREK</sequence>
<dbReference type="eggNOG" id="COG0142">
    <property type="taxonomic scope" value="Bacteria"/>
</dbReference>
<dbReference type="GO" id="GO:0008299">
    <property type="term" value="P:isoprenoid biosynthetic process"/>
    <property type="evidence" value="ECO:0007669"/>
    <property type="project" value="InterPro"/>
</dbReference>
<protein>
    <recommendedName>
        <fullName evidence="9">Octaprenyl-diphosphate synthase</fullName>
    </recommendedName>
</protein>
<dbReference type="PATRIC" id="fig|1121098.3.peg.3923"/>
<proteinExistence type="inferred from homology"/>
<reference evidence="7 8" key="1">
    <citation type="submission" date="2013-04" db="EMBL/GenBank/DDBJ databases">
        <title>The Genome Sequence of Bacteroides massiliensis DSM 17679.</title>
        <authorList>
            <consortium name="The Broad Institute Genomics Platform"/>
            <person name="Earl A."/>
            <person name="Ward D."/>
            <person name="Feldgarden M."/>
            <person name="Gevers D."/>
            <person name="Martens E."/>
            <person name="Fenner L."/>
            <person name="Roux V."/>
            <person name="Mallet M.N."/>
            <person name="Raoult D."/>
            <person name="Walker B."/>
            <person name="Young S."/>
            <person name="Zeng Q."/>
            <person name="Gargeya S."/>
            <person name="Fitzgerald M."/>
            <person name="Haas B."/>
            <person name="Abouelleil A."/>
            <person name="Allen A.W."/>
            <person name="Alvarado L."/>
            <person name="Arachchi H.M."/>
            <person name="Berlin A.M."/>
            <person name="Chapman S.B."/>
            <person name="Gainer-Dewar J."/>
            <person name="Goldberg J."/>
            <person name="Griggs A."/>
            <person name="Gujja S."/>
            <person name="Hansen M."/>
            <person name="Howarth C."/>
            <person name="Imamovic A."/>
            <person name="Ireland A."/>
            <person name="Larimer J."/>
            <person name="McCowan C."/>
            <person name="Murphy C."/>
            <person name="Pearson M."/>
            <person name="Poon T.W."/>
            <person name="Priest M."/>
            <person name="Roberts A."/>
            <person name="Saif S."/>
            <person name="Shea T."/>
            <person name="Sisk P."/>
            <person name="Sykes S."/>
            <person name="Wortman J."/>
            <person name="Nusbaum C."/>
            <person name="Birren B."/>
        </authorList>
    </citation>
    <scope>NUCLEOTIDE SEQUENCE [LARGE SCALE GENOMIC DNA]</scope>
    <source>
        <strain evidence="8">B84634 / Timone 84634 / DSM 17679 / JCM 13223</strain>
    </source>
</reference>
<dbReference type="Gene3D" id="1.10.600.10">
    <property type="entry name" value="Farnesyl Diphosphate Synthase"/>
    <property type="match status" value="1"/>
</dbReference>
<comment type="similarity">
    <text evidence="2 6">Belongs to the FPP/GGPP synthase family.</text>
</comment>
<organism evidence="7 8">
    <name type="scientific">Phocaeicola massiliensis B84634 = Timone 84634 = DSM 17679 = JCM 13223</name>
    <dbReference type="NCBI Taxonomy" id="1121098"/>
    <lineage>
        <taxon>Bacteria</taxon>
        <taxon>Pseudomonadati</taxon>
        <taxon>Bacteroidota</taxon>
        <taxon>Bacteroidia</taxon>
        <taxon>Bacteroidales</taxon>
        <taxon>Bacteroidaceae</taxon>
        <taxon>Phocaeicola</taxon>
    </lineage>
</organism>
<gene>
    <name evidence="7" type="ORF">HMPREF1534_03845</name>
</gene>
<keyword evidence="5" id="KW-0460">Magnesium</keyword>
<dbReference type="SFLD" id="SFLDS00005">
    <property type="entry name" value="Isoprenoid_Synthase_Type_I"/>
    <property type="match status" value="1"/>
</dbReference>
<dbReference type="PANTHER" id="PTHR12001">
    <property type="entry name" value="GERANYLGERANYL PYROPHOSPHATE SYNTHASE"/>
    <property type="match status" value="1"/>
</dbReference>
<dbReference type="GO" id="GO:0004659">
    <property type="term" value="F:prenyltransferase activity"/>
    <property type="evidence" value="ECO:0007669"/>
    <property type="project" value="InterPro"/>
</dbReference>
<accession>U6RB92</accession>